<keyword evidence="3" id="KW-1185">Reference proteome</keyword>
<sequence>MPCYNVLEFSSCAERDWFQNRMYGTTFVPQFLRGRTSLIARNIRYERKSTGIRFNSQRDLEEFRVALSERFRVNKSVPRCEILPKNWQMMMNKQASFVFMHYQNREDADYAARTYTDDYGAALEYKRGSGPRDNAVVAPATPSRQHTPPPRRSSSGERRDADRERDFSAARDRMRDRPPERDDRHRDGGRQFDPHHRRDDRFDDRRPGMDGRHGDSWGRERDRWHERSQFPSPRRNRDFNAHDHHSQPDWPRDDRNGRFPHRRSRSRSPRNRPMQRERGARPSFGSGRDHGTPYDSNNPGHREHVDRCDDRLDRGHGEPDRPQDRESEPRNSQNNEDIQDIEQQKEHGVGRGHDVGHDDPRQEQSTTVHDTKSDEGLGILKHMPAEDGSTQAALNSGNGRDIASNVKDESEADASDRHGTNNLPPNSTDARTEVPHGTTSENKDGNTEREQARTHDGDLDRVPEHHGDRTSQAKSHREDVLNDEHRDPVDQKEIRDSHPPGCGRSEPGELNDRDRYRHVDMDRRHNDDRVEQRRAERSDHLHRYGHRDSVDERRPDHDERDRREQWDDHERFHRYEQPDHSRRGYHDTDPRGPHERDIHDRHDRLEPREWERHGEDISKEPPHHRSRSRSRSRSRGGPRRGASPQGFSNGGHDGGRRRGKFRGHYRQKPRGRYGP</sequence>
<feature type="compositionally biased region" description="Polar residues" evidence="1">
    <location>
        <begin position="389"/>
        <end position="398"/>
    </location>
</feature>
<feature type="compositionally biased region" description="Basic residues" evidence="1">
    <location>
        <begin position="624"/>
        <end position="638"/>
    </location>
</feature>
<feature type="compositionally biased region" description="Polar residues" evidence="1">
    <location>
        <begin position="420"/>
        <end position="429"/>
    </location>
</feature>
<feature type="compositionally biased region" description="Basic and acidic residues" evidence="1">
    <location>
        <begin position="342"/>
        <end position="362"/>
    </location>
</feature>
<reference evidence="2" key="2">
    <citation type="journal article" date="2023" name="Microbiol Resour">
        <title>Decontamination and Annotation of the Draft Genome Sequence of the Oomycete Lagenidium giganteum ARSEF 373.</title>
        <authorList>
            <person name="Morgan W.R."/>
            <person name="Tartar A."/>
        </authorList>
    </citation>
    <scope>NUCLEOTIDE SEQUENCE</scope>
    <source>
        <strain evidence="2">ARSEF 373</strain>
    </source>
</reference>
<comment type="caution">
    <text evidence="2">The sequence shown here is derived from an EMBL/GenBank/DDBJ whole genome shotgun (WGS) entry which is preliminary data.</text>
</comment>
<proteinExistence type="predicted"/>
<evidence type="ECO:0000313" key="2">
    <source>
        <dbReference type="EMBL" id="DAZ98833.1"/>
    </source>
</evidence>
<evidence type="ECO:0000256" key="1">
    <source>
        <dbReference type="SAM" id="MobiDB-lite"/>
    </source>
</evidence>
<reference evidence="2" key="1">
    <citation type="submission" date="2022-11" db="EMBL/GenBank/DDBJ databases">
        <authorList>
            <person name="Morgan W.R."/>
            <person name="Tartar A."/>
        </authorList>
    </citation>
    <scope>NUCLEOTIDE SEQUENCE</scope>
    <source>
        <strain evidence="2">ARSEF 373</strain>
    </source>
</reference>
<organism evidence="2 3">
    <name type="scientific">Lagenidium giganteum</name>
    <dbReference type="NCBI Taxonomy" id="4803"/>
    <lineage>
        <taxon>Eukaryota</taxon>
        <taxon>Sar</taxon>
        <taxon>Stramenopiles</taxon>
        <taxon>Oomycota</taxon>
        <taxon>Peronosporomycetes</taxon>
        <taxon>Pythiales</taxon>
        <taxon>Pythiaceae</taxon>
    </lineage>
</organism>
<gene>
    <name evidence="2" type="ORF">N0F65_000989</name>
</gene>
<feature type="compositionally biased region" description="Basic and acidic residues" evidence="1">
    <location>
        <begin position="506"/>
        <end position="623"/>
    </location>
</feature>
<feature type="region of interest" description="Disordered" evidence="1">
    <location>
        <begin position="125"/>
        <end position="375"/>
    </location>
</feature>
<feature type="compositionally biased region" description="Basic and acidic residues" evidence="1">
    <location>
        <begin position="300"/>
        <end position="329"/>
    </location>
</feature>
<feature type="compositionally biased region" description="Basic and acidic residues" evidence="1">
    <location>
        <begin position="406"/>
        <end position="419"/>
    </location>
</feature>
<accession>A0AAV2YZP1</accession>
<feature type="compositionally biased region" description="Basic residues" evidence="1">
    <location>
        <begin position="258"/>
        <end position="270"/>
    </location>
</feature>
<feature type="compositionally biased region" description="Basic and acidic residues" evidence="1">
    <location>
        <begin position="441"/>
        <end position="498"/>
    </location>
</feature>
<name>A0AAV2YZP1_9STRA</name>
<protein>
    <submittedName>
        <fullName evidence="2">Uncharacterized protein</fullName>
    </submittedName>
</protein>
<dbReference type="AlphaFoldDB" id="A0AAV2YZP1"/>
<dbReference type="EMBL" id="DAKRPA010000096">
    <property type="protein sequence ID" value="DAZ98833.1"/>
    <property type="molecule type" value="Genomic_DNA"/>
</dbReference>
<feature type="region of interest" description="Disordered" evidence="1">
    <location>
        <begin position="389"/>
        <end position="675"/>
    </location>
</feature>
<dbReference type="Proteomes" id="UP001146120">
    <property type="component" value="Unassembled WGS sequence"/>
</dbReference>
<feature type="compositionally biased region" description="Basic residues" evidence="1">
    <location>
        <begin position="655"/>
        <end position="675"/>
    </location>
</feature>
<feature type="compositionally biased region" description="Basic and acidic residues" evidence="1">
    <location>
        <begin position="235"/>
        <end position="257"/>
    </location>
</feature>
<evidence type="ECO:0000313" key="3">
    <source>
        <dbReference type="Proteomes" id="UP001146120"/>
    </source>
</evidence>
<feature type="compositionally biased region" description="Basic and acidic residues" evidence="1">
    <location>
        <begin position="154"/>
        <end position="228"/>
    </location>
</feature>